<dbReference type="Proteomes" id="UP000681720">
    <property type="component" value="Unassembled WGS sequence"/>
</dbReference>
<evidence type="ECO:0000313" key="6">
    <source>
        <dbReference type="EMBL" id="CAF4055194.1"/>
    </source>
</evidence>
<dbReference type="EMBL" id="CAJNOW010002506">
    <property type="protein sequence ID" value="CAF1355177.1"/>
    <property type="molecule type" value="Genomic_DNA"/>
</dbReference>
<evidence type="ECO:0000313" key="5">
    <source>
        <dbReference type="EMBL" id="CAF4003828.1"/>
    </source>
</evidence>
<evidence type="ECO:0000313" key="3">
    <source>
        <dbReference type="EMBL" id="CAF1355177.1"/>
    </source>
</evidence>
<dbReference type="Proteomes" id="UP000676336">
    <property type="component" value="Unassembled WGS sequence"/>
</dbReference>
<dbReference type="Proteomes" id="UP000663834">
    <property type="component" value="Unassembled WGS sequence"/>
</dbReference>
<dbReference type="AlphaFoldDB" id="A0A815HR77"/>
<dbReference type="GO" id="GO:0016491">
    <property type="term" value="F:oxidoreductase activity"/>
    <property type="evidence" value="ECO:0007669"/>
    <property type="project" value="UniProtKB-KW"/>
</dbReference>
<dbReference type="EMBL" id="CAJOBH010029756">
    <property type="protein sequence ID" value="CAF4270468.1"/>
    <property type="molecule type" value="Genomic_DNA"/>
</dbReference>
<dbReference type="EMBL" id="CAJOBI010004505">
    <property type="protein sequence ID" value="CAF4003828.1"/>
    <property type="molecule type" value="Genomic_DNA"/>
</dbReference>
<proteinExistence type="predicted"/>
<dbReference type="InterPro" id="IPR042098">
    <property type="entry name" value="TauD-like_sf"/>
</dbReference>
<organism evidence="3 8">
    <name type="scientific">Rotaria magnacalcarata</name>
    <dbReference type="NCBI Taxonomy" id="392030"/>
    <lineage>
        <taxon>Eukaryota</taxon>
        <taxon>Metazoa</taxon>
        <taxon>Spiralia</taxon>
        <taxon>Gnathifera</taxon>
        <taxon>Rotifera</taxon>
        <taxon>Eurotatoria</taxon>
        <taxon>Bdelloidea</taxon>
        <taxon>Philodinida</taxon>
        <taxon>Philodinidae</taxon>
        <taxon>Rotaria</taxon>
    </lineage>
</organism>
<evidence type="ECO:0000259" key="2">
    <source>
        <dbReference type="Pfam" id="PF02668"/>
    </source>
</evidence>
<dbReference type="Proteomes" id="UP000663855">
    <property type="component" value="Unassembled WGS sequence"/>
</dbReference>
<dbReference type="EMBL" id="CAJNOV010014072">
    <property type="protein sequence ID" value="CAF1539726.1"/>
    <property type="molecule type" value="Genomic_DNA"/>
</dbReference>
<dbReference type="Proteomes" id="UP000681967">
    <property type="component" value="Unassembled WGS sequence"/>
</dbReference>
<sequence>MMKSTTLLTVVCKLGVSKDLTIPIRWTRRMASVRISTVGWISKYDIDSSTKLALATEIYELFCIKHLNRWITAPNLYTTDIFHLSQRVKNHLINLFPKSLVSDLQQFKNMSDPQMLLIKNLPFIGSEAFPMAECFLLGVSALMSMKPFTYKNEHQGRLFHHIAPNPKYEYSQTALSSRAELELHTENAFDPNRPVNMGLYCLIGDPGAKTTFYSVSKLQSKMNLDLKERLIFIGKKHEFIFEHPESHSSGRSDYGALFFDMTNGQLGTRFCAAFAKGQTERAQKLKLEIRNFLLSENNHPNGYYLEAGDLILWSNYTVLHGRSTYAPNYRPNMQRFLIRMYLTNDQSLPYLRN</sequence>
<dbReference type="Gene3D" id="3.60.130.10">
    <property type="entry name" value="Clavaminate synthase-like"/>
    <property type="match status" value="1"/>
</dbReference>
<dbReference type="InterPro" id="IPR003819">
    <property type="entry name" value="TauD/TfdA-like"/>
</dbReference>
<accession>A0A815HR77</accession>
<gene>
    <name evidence="7" type="ORF">BYL167_LOCUS26305</name>
    <name evidence="4" type="ORF">CJN711_LOCUS29634</name>
    <name evidence="6" type="ORF">GIL414_LOCUS14645</name>
    <name evidence="3" type="ORF">KQP761_LOCUS7444</name>
    <name evidence="5" type="ORF">SMN809_LOCUS12086</name>
</gene>
<name>A0A815HR77_9BILA</name>
<dbReference type="EMBL" id="CAJOBJ010006241">
    <property type="protein sequence ID" value="CAF4055194.1"/>
    <property type="molecule type" value="Genomic_DNA"/>
</dbReference>
<reference evidence="3" key="1">
    <citation type="submission" date="2021-02" db="EMBL/GenBank/DDBJ databases">
        <authorList>
            <person name="Nowell W R."/>
        </authorList>
    </citation>
    <scope>NUCLEOTIDE SEQUENCE</scope>
</reference>
<evidence type="ECO:0000313" key="7">
    <source>
        <dbReference type="EMBL" id="CAF4270468.1"/>
    </source>
</evidence>
<keyword evidence="1" id="KW-0560">Oxidoreductase</keyword>
<dbReference type="SUPFAM" id="SSF51197">
    <property type="entry name" value="Clavaminate synthase-like"/>
    <property type="match status" value="1"/>
</dbReference>
<evidence type="ECO:0000256" key="1">
    <source>
        <dbReference type="ARBA" id="ARBA00023002"/>
    </source>
</evidence>
<evidence type="ECO:0000313" key="8">
    <source>
        <dbReference type="Proteomes" id="UP000663834"/>
    </source>
</evidence>
<protein>
    <recommendedName>
        <fullName evidence="2">TauD/TfdA-like domain-containing protein</fullName>
    </recommendedName>
</protein>
<dbReference type="OrthoDB" id="10421595at2759"/>
<dbReference type="Pfam" id="PF02668">
    <property type="entry name" value="TauD"/>
    <property type="match status" value="1"/>
</dbReference>
<comment type="caution">
    <text evidence="3">The sequence shown here is derived from an EMBL/GenBank/DDBJ whole genome shotgun (WGS) entry which is preliminary data.</text>
</comment>
<feature type="domain" description="TauD/TfdA-like" evidence="2">
    <location>
        <begin position="114"/>
        <end position="335"/>
    </location>
</feature>
<evidence type="ECO:0000313" key="4">
    <source>
        <dbReference type="EMBL" id="CAF1539726.1"/>
    </source>
</evidence>